<comment type="caution">
    <text evidence="2">The sequence shown here is derived from an EMBL/GenBank/DDBJ whole genome shotgun (WGS) entry which is preliminary data.</text>
</comment>
<dbReference type="InterPro" id="IPR036397">
    <property type="entry name" value="RNaseH_sf"/>
</dbReference>
<dbReference type="NCBIfam" id="NF033516">
    <property type="entry name" value="transpos_IS3"/>
    <property type="match status" value="1"/>
</dbReference>
<dbReference type="Gene3D" id="1.10.10.60">
    <property type="entry name" value="Homeodomain-like"/>
    <property type="match status" value="1"/>
</dbReference>
<dbReference type="InterPro" id="IPR048020">
    <property type="entry name" value="Transpos_IS3"/>
</dbReference>
<organism evidence="2 3">
    <name type="scientific">Ruegeria spongiae</name>
    <dbReference type="NCBI Taxonomy" id="2942209"/>
    <lineage>
        <taxon>Bacteria</taxon>
        <taxon>Pseudomonadati</taxon>
        <taxon>Pseudomonadota</taxon>
        <taxon>Alphaproteobacteria</taxon>
        <taxon>Rhodobacterales</taxon>
        <taxon>Roseobacteraceae</taxon>
        <taxon>Ruegeria</taxon>
    </lineage>
</organism>
<name>A0ABT0Q7R2_9RHOB</name>
<dbReference type="Pfam" id="PF13276">
    <property type="entry name" value="HTH_21"/>
    <property type="match status" value="1"/>
</dbReference>
<accession>A0ABT0Q7R2</accession>
<reference evidence="2" key="1">
    <citation type="submission" date="2022-05" db="EMBL/GenBank/DDBJ databases">
        <authorList>
            <person name="Park J.-S."/>
        </authorList>
    </citation>
    <scope>NUCLEOTIDE SEQUENCE</scope>
    <source>
        <strain evidence="2">2012CJ41-6</strain>
    </source>
</reference>
<dbReference type="PROSITE" id="PS50994">
    <property type="entry name" value="INTEGRASE"/>
    <property type="match status" value="1"/>
</dbReference>
<gene>
    <name evidence="2" type="ORF">M3P21_20565</name>
</gene>
<feature type="domain" description="Integrase catalytic" evidence="1">
    <location>
        <begin position="213"/>
        <end position="376"/>
    </location>
</feature>
<evidence type="ECO:0000313" key="2">
    <source>
        <dbReference type="EMBL" id="MCL6285914.1"/>
    </source>
</evidence>
<dbReference type="EMBL" id="JAMFMB010000042">
    <property type="protein sequence ID" value="MCL6285914.1"/>
    <property type="molecule type" value="Genomic_DNA"/>
</dbReference>
<dbReference type="PANTHER" id="PTHR46889:SF4">
    <property type="entry name" value="TRANSPOSASE INSO FOR INSERTION SEQUENCE ELEMENT IS911B-RELATED"/>
    <property type="match status" value="1"/>
</dbReference>
<dbReference type="Pfam" id="PF00665">
    <property type="entry name" value="rve"/>
    <property type="match status" value="1"/>
</dbReference>
<dbReference type="InterPro" id="IPR002514">
    <property type="entry name" value="Transposase_8"/>
</dbReference>
<keyword evidence="3" id="KW-1185">Reference proteome</keyword>
<dbReference type="Gene3D" id="3.30.420.10">
    <property type="entry name" value="Ribonuclease H-like superfamily/Ribonuclease H"/>
    <property type="match status" value="1"/>
</dbReference>
<proteinExistence type="predicted"/>
<dbReference type="PANTHER" id="PTHR46889">
    <property type="entry name" value="TRANSPOSASE INSF FOR INSERTION SEQUENCE IS3B-RELATED"/>
    <property type="match status" value="1"/>
</dbReference>
<dbReference type="Pfam" id="PF01527">
    <property type="entry name" value="HTH_Tnp_1"/>
    <property type="match status" value="1"/>
</dbReference>
<sequence length="376" mass="43386">MGLKRTDEFRQDAVRIALTSGLTRKQVADDLGVGLSTLNKWITAHRDTDVVSKEDLSLAQENERLRPENRLLKEEREILKKGHPVLRGPKAMRFRFVEEHRASFPANRLCDVVGVSTRGLRAFRSRPASRRQRSDLVTLAHIKEQSRLSLGSYGRPRMTEELKEVGLNVGHRRVGRLMRQNGISVVRTRKHKVTTDSDHKFNIAPNLLDRNFTADQPDQKWAGDISCVWTREGWLYLAVILDLHSRRVIGWAVSNRMKRDLAIRALKMAIAFRAPPKGCIHHTDRGSQYCSHDYQKLLCKHGFKVSMSGKGNCYDNAAVETFFKTIKAELIWRHPWETRRKAEMAIFKYINGFYNPRRRHSALGWKNPVAFERKVA</sequence>
<dbReference type="InterPro" id="IPR050900">
    <property type="entry name" value="Transposase_IS3/IS150/IS904"/>
</dbReference>
<dbReference type="SUPFAM" id="SSF46689">
    <property type="entry name" value="Homeodomain-like"/>
    <property type="match status" value="1"/>
</dbReference>
<dbReference type="InterPro" id="IPR009057">
    <property type="entry name" value="Homeodomain-like_sf"/>
</dbReference>
<evidence type="ECO:0000313" key="3">
    <source>
        <dbReference type="Proteomes" id="UP001203880"/>
    </source>
</evidence>
<dbReference type="Proteomes" id="UP001203880">
    <property type="component" value="Unassembled WGS sequence"/>
</dbReference>
<dbReference type="RefSeq" id="WP_249713182.1">
    <property type="nucleotide sequence ID" value="NZ_JAMFMB010000042.1"/>
</dbReference>
<evidence type="ECO:0000259" key="1">
    <source>
        <dbReference type="PROSITE" id="PS50994"/>
    </source>
</evidence>
<dbReference type="InterPro" id="IPR025948">
    <property type="entry name" value="HTH-like_dom"/>
</dbReference>
<dbReference type="Pfam" id="PF13333">
    <property type="entry name" value="rve_2"/>
    <property type="match status" value="1"/>
</dbReference>
<dbReference type="InterPro" id="IPR012337">
    <property type="entry name" value="RNaseH-like_sf"/>
</dbReference>
<protein>
    <submittedName>
        <fullName evidence="2">IS3 family transposase</fullName>
    </submittedName>
</protein>
<dbReference type="SUPFAM" id="SSF53098">
    <property type="entry name" value="Ribonuclease H-like"/>
    <property type="match status" value="1"/>
</dbReference>
<dbReference type="InterPro" id="IPR001584">
    <property type="entry name" value="Integrase_cat-core"/>
</dbReference>